<proteinExistence type="predicted"/>
<dbReference type="OrthoDB" id="422206at2759"/>
<dbReference type="EMBL" id="JAACXV010015890">
    <property type="protein sequence ID" value="KAF7264812.1"/>
    <property type="molecule type" value="Genomic_DNA"/>
</dbReference>
<feature type="transmembrane region" description="Helical" evidence="5">
    <location>
        <begin position="64"/>
        <end position="88"/>
    </location>
</feature>
<gene>
    <name evidence="7" type="ORF">GWI33_022242</name>
    <name evidence="6" type="ORF">GWI33_022244</name>
</gene>
<evidence type="ECO:0000256" key="4">
    <source>
        <dbReference type="ARBA" id="ARBA00023136"/>
    </source>
</evidence>
<dbReference type="SUPFAM" id="SSF103473">
    <property type="entry name" value="MFS general substrate transporter"/>
    <property type="match status" value="1"/>
</dbReference>
<dbReference type="AlphaFoldDB" id="A0A834HMA5"/>
<feature type="transmembrane region" description="Helical" evidence="5">
    <location>
        <begin position="6"/>
        <end position="29"/>
    </location>
</feature>
<evidence type="ECO:0000256" key="1">
    <source>
        <dbReference type="ARBA" id="ARBA00004141"/>
    </source>
</evidence>
<organism evidence="6 8">
    <name type="scientific">Rhynchophorus ferrugineus</name>
    <name type="common">Red palm weevil</name>
    <name type="synonym">Curculio ferrugineus</name>
    <dbReference type="NCBI Taxonomy" id="354439"/>
    <lineage>
        <taxon>Eukaryota</taxon>
        <taxon>Metazoa</taxon>
        <taxon>Ecdysozoa</taxon>
        <taxon>Arthropoda</taxon>
        <taxon>Hexapoda</taxon>
        <taxon>Insecta</taxon>
        <taxon>Pterygota</taxon>
        <taxon>Neoptera</taxon>
        <taxon>Endopterygota</taxon>
        <taxon>Coleoptera</taxon>
        <taxon>Polyphaga</taxon>
        <taxon>Cucujiformia</taxon>
        <taxon>Curculionidae</taxon>
        <taxon>Dryophthorinae</taxon>
        <taxon>Rhynchophorus</taxon>
    </lineage>
</organism>
<sequence length="168" mass="18288">KGESDAGLIALITIIVGGCIGSIIFGIILDKTHQFKKVCIGLLVGTCITYVAVVFTLIEESRIGTFIAIPLFGFFLAPVLIVGFEYLVEITYPISETCSTSAFNASYNLLGIIATLLLEVLYDAIGYPYTFAVTFVVFASTVIIIIFVKSDLRRRDANIRRTQTVDAS</sequence>
<dbReference type="Gene3D" id="1.20.1250.20">
    <property type="entry name" value="MFS general substrate transporter like domains"/>
    <property type="match status" value="1"/>
</dbReference>
<evidence type="ECO:0000256" key="5">
    <source>
        <dbReference type="SAM" id="Phobius"/>
    </source>
</evidence>
<dbReference type="GO" id="GO:0015232">
    <property type="term" value="F:heme transmembrane transporter activity"/>
    <property type="evidence" value="ECO:0007669"/>
    <property type="project" value="TreeGrafter"/>
</dbReference>
<dbReference type="GO" id="GO:0097037">
    <property type="term" value="P:heme export"/>
    <property type="evidence" value="ECO:0007669"/>
    <property type="project" value="TreeGrafter"/>
</dbReference>
<feature type="non-terminal residue" evidence="6">
    <location>
        <position position="1"/>
    </location>
</feature>
<dbReference type="GO" id="GO:0020037">
    <property type="term" value="F:heme binding"/>
    <property type="evidence" value="ECO:0007669"/>
    <property type="project" value="TreeGrafter"/>
</dbReference>
<keyword evidence="2 5" id="KW-0812">Transmembrane</keyword>
<feature type="transmembrane region" description="Helical" evidence="5">
    <location>
        <begin position="38"/>
        <end position="58"/>
    </location>
</feature>
<evidence type="ECO:0000256" key="2">
    <source>
        <dbReference type="ARBA" id="ARBA00022692"/>
    </source>
</evidence>
<keyword evidence="4 5" id="KW-0472">Membrane</keyword>
<dbReference type="InterPro" id="IPR049680">
    <property type="entry name" value="FLVCR1-2_SLC49-like"/>
</dbReference>
<dbReference type="PANTHER" id="PTHR10924">
    <property type="entry name" value="MAJOR FACILITATOR SUPERFAMILY PROTEIN-RELATED"/>
    <property type="match status" value="1"/>
</dbReference>
<evidence type="ECO:0000256" key="3">
    <source>
        <dbReference type="ARBA" id="ARBA00022989"/>
    </source>
</evidence>
<comment type="caution">
    <text evidence="6">The sequence shown here is derived from an EMBL/GenBank/DDBJ whole genome shotgun (WGS) entry which is preliminary data.</text>
</comment>
<evidence type="ECO:0008006" key="9">
    <source>
        <dbReference type="Google" id="ProtNLM"/>
    </source>
</evidence>
<keyword evidence="3 5" id="KW-1133">Transmembrane helix</keyword>
<feature type="transmembrane region" description="Helical" evidence="5">
    <location>
        <begin position="128"/>
        <end position="148"/>
    </location>
</feature>
<dbReference type="InterPro" id="IPR011701">
    <property type="entry name" value="MFS"/>
</dbReference>
<accession>A0A834HMA5</accession>
<keyword evidence="8" id="KW-1185">Reference proteome</keyword>
<reference evidence="6" key="1">
    <citation type="submission" date="2020-08" db="EMBL/GenBank/DDBJ databases">
        <title>Genome sequencing and assembly of the red palm weevil Rhynchophorus ferrugineus.</title>
        <authorList>
            <person name="Dias G.B."/>
            <person name="Bergman C.M."/>
            <person name="Manee M."/>
        </authorList>
    </citation>
    <scope>NUCLEOTIDE SEQUENCE</scope>
    <source>
        <strain evidence="6">AA-2017</strain>
        <tissue evidence="6">Whole larva</tissue>
    </source>
</reference>
<comment type="subcellular location">
    <subcellularLocation>
        <location evidence="1">Membrane</location>
        <topology evidence="1">Multi-pass membrane protein</topology>
    </subcellularLocation>
</comment>
<dbReference type="InterPro" id="IPR036259">
    <property type="entry name" value="MFS_trans_sf"/>
</dbReference>
<dbReference type="PANTHER" id="PTHR10924:SF4">
    <property type="entry name" value="GH15861P"/>
    <property type="match status" value="1"/>
</dbReference>
<protein>
    <recommendedName>
        <fullName evidence="9">Major facilitator superfamily (MFS) profile domain-containing protein</fullName>
    </recommendedName>
</protein>
<dbReference type="Pfam" id="PF07690">
    <property type="entry name" value="MFS_1"/>
    <property type="match status" value="1"/>
</dbReference>
<evidence type="ECO:0000313" key="7">
    <source>
        <dbReference type="EMBL" id="KAF7264814.1"/>
    </source>
</evidence>
<dbReference type="GO" id="GO:0016020">
    <property type="term" value="C:membrane"/>
    <property type="evidence" value="ECO:0007669"/>
    <property type="project" value="UniProtKB-SubCell"/>
</dbReference>
<dbReference type="EMBL" id="JAACXV010015889">
    <property type="protein sequence ID" value="KAF7264814.1"/>
    <property type="molecule type" value="Genomic_DNA"/>
</dbReference>
<dbReference type="Proteomes" id="UP000625711">
    <property type="component" value="Unassembled WGS sequence"/>
</dbReference>
<evidence type="ECO:0000313" key="6">
    <source>
        <dbReference type="EMBL" id="KAF7264812.1"/>
    </source>
</evidence>
<name>A0A834HMA5_RHYFE</name>
<evidence type="ECO:0000313" key="8">
    <source>
        <dbReference type="Proteomes" id="UP000625711"/>
    </source>
</evidence>